<evidence type="ECO:0008006" key="6">
    <source>
        <dbReference type="Google" id="ProtNLM"/>
    </source>
</evidence>
<dbReference type="KEGG" id="bst:GYO_0305"/>
<dbReference type="EMBL" id="CP002905">
    <property type="protein sequence ID" value="AEP85036.1"/>
    <property type="molecule type" value="Genomic_DNA"/>
</dbReference>
<dbReference type="Proteomes" id="UP000002651">
    <property type="component" value="Chromosome"/>
</dbReference>
<dbReference type="EMBL" id="CP002905">
    <property type="protein sequence ID" value="AEP84967.1"/>
    <property type="molecule type" value="Genomic_DNA"/>
</dbReference>
<reference evidence="4 5" key="1">
    <citation type="journal article" date="2012" name="J. Bacteriol.">
        <title>Whole-genome sequences of Bacillus subtilis and close relatives.</title>
        <authorList>
            <person name="Earl A.M."/>
            <person name="Eppinger M."/>
            <person name="Fricke W.F."/>
            <person name="Rosovitz M.J."/>
            <person name="Rasko D.A."/>
            <person name="Daugherty S."/>
            <person name="Losick R."/>
            <person name="Kolter R."/>
            <person name="Ravel J."/>
        </authorList>
    </citation>
    <scope>NUCLEOTIDE SEQUENCE [LARGE SCALE GENOMIC DNA]</scope>
    <source>
        <strain evidence="5">DSM 15029 / JCM 12233 / NBRC 101239 / NRRL B-23049 / TU-B-10</strain>
        <strain evidence="4">TU-B-10</strain>
    </source>
</reference>
<keyword evidence="2" id="KW-0472">Membrane</keyword>
<accession>G4NTI1</accession>
<evidence type="ECO:0000313" key="3">
    <source>
        <dbReference type="EMBL" id="AEP84967.1"/>
    </source>
</evidence>
<organism evidence="4 5">
    <name type="scientific">Bacillus spizizenii (strain DSM 15029 / JCM 12233 / NBRC 101239 / NRRL B-23049 / TU-B-10)</name>
    <name type="common">Bacillus subtilis subsp. spizizenii</name>
    <dbReference type="NCBI Taxonomy" id="1052585"/>
    <lineage>
        <taxon>Bacteria</taxon>
        <taxon>Bacillati</taxon>
        <taxon>Bacillota</taxon>
        <taxon>Bacilli</taxon>
        <taxon>Bacillales</taxon>
        <taxon>Bacillaceae</taxon>
        <taxon>Bacillus</taxon>
    </lineage>
</organism>
<dbReference type="STRING" id="1052585.GYO_0226"/>
<dbReference type="KEGG" id="bst:GYO_0226"/>
<keyword evidence="2" id="KW-1133">Transmembrane helix</keyword>
<keyword evidence="5" id="KW-1185">Reference proteome</keyword>
<dbReference type="GeneID" id="11238024"/>
<sequence length="214" mass="24560">MSWLEFISSIIKSVAWPIIVLVAVLALRKPVSQLILKLAELKLKSVRYGEFEATFEDKLEDAESNVNPNGEDDNSLNNDTVSAKDTINDQSFASIAEEKPFLGVILSWQELEHQMIETMTEFGLYESSYSGAEMKRPPTMSQCIKDLNKRGYLSKRFIKTFSDLQQLRNIAVHSAPHDYSITFEESVRYRKLIKRLIKELQAITPQTHDTYVHE</sequence>
<name>G4NTI1_BACS4</name>
<keyword evidence="2" id="KW-0812">Transmembrane</keyword>
<dbReference type="HOGENOM" id="CLU_1358154_0_0_9"/>
<feature type="transmembrane region" description="Helical" evidence="2">
    <location>
        <begin position="6"/>
        <end position="27"/>
    </location>
</feature>
<evidence type="ECO:0000313" key="4">
    <source>
        <dbReference type="EMBL" id="AEP85036.1"/>
    </source>
</evidence>
<evidence type="ECO:0000256" key="2">
    <source>
        <dbReference type="SAM" id="Phobius"/>
    </source>
</evidence>
<evidence type="ECO:0000313" key="5">
    <source>
        <dbReference type="Proteomes" id="UP000002651"/>
    </source>
</evidence>
<dbReference type="RefSeq" id="WP_014112398.1">
    <property type="nucleotide sequence ID" value="NC_016047.1"/>
</dbReference>
<gene>
    <name evidence="3" type="ordered locus">GYO_0226</name>
    <name evidence="4" type="ordered locus">GYO_0305</name>
</gene>
<evidence type="ECO:0000256" key="1">
    <source>
        <dbReference type="SAM" id="MobiDB-lite"/>
    </source>
</evidence>
<feature type="region of interest" description="Disordered" evidence="1">
    <location>
        <begin position="59"/>
        <end position="81"/>
    </location>
</feature>
<dbReference type="AlphaFoldDB" id="G4NTI1"/>
<proteinExistence type="predicted"/>
<protein>
    <recommendedName>
        <fullName evidence="6">DUF4145 domain-containing protein</fullName>
    </recommendedName>
</protein>